<evidence type="ECO:0008006" key="3">
    <source>
        <dbReference type="Google" id="ProtNLM"/>
    </source>
</evidence>
<dbReference type="Proteomes" id="UP001183824">
    <property type="component" value="Unassembled WGS sequence"/>
</dbReference>
<dbReference type="RefSeq" id="WP_311713866.1">
    <property type="nucleotide sequence ID" value="NZ_JAVREZ010000003.1"/>
</dbReference>
<evidence type="ECO:0000313" key="2">
    <source>
        <dbReference type="Proteomes" id="UP001183824"/>
    </source>
</evidence>
<gene>
    <name evidence="1" type="ORF">RNB18_10605</name>
</gene>
<dbReference type="EMBL" id="JAVREZ010000003">
    <property type="protein sequence ID" value="MDT0480621.1"/>
    <property type="molecule type" value="Genomic_DNA"/>
</dbReference>
<name>A0ABU2V4Y9_9ACTN</name>
<evidence type="ECO:0000313" key="1">
    <source>
        <dbReference type="EMBL" id="MDT0480621.1"/>
    </source>
</evidence>
<protein>
    <recommendedName>
        <fullName evidence="3">XRE family transcriptional regulator</fullName>
    </recommendedName>
</protein>
<comment type="caution">
    <text evidence="1">The sequence shown here is derived from an EMBL/GenBank/DDBJ whole genome shotgun (WGS) entry which is preliminary data.</text>
</comment>
<sequence>MASKKPLDSRQFGQYIATRARLKGYDLATADGRARLAKETGLPESDITAIAAGKYKPPVDPWKTFGEILGERHKDMLCMVGILEPSGTRPRKKSVTDTAADLGLKQPKNVAIFEALVTALLNSEK</sequence>
<reference evidence="2" key="1">
    <citation type="submission" date="2023-07" db="EMBL/GenBank/DDBJ databases">
        <title>30 novel species of actinomycetes from the DSMZ collection.</title>
        <authorList>
            <person name="Nouioui I."/>
        </authorList>
    </citation>
    <scope>NUCLEOTIDE SEQUENCE [LARGE SCALE GENOMIC DNA]</scope>
    <source>
        <strain evidence="2">DSM 41640</strain>
    </source>
</reference>
<accession>A0ABU2V4Y9</accession>
<keyword evidence="2" id="KW-1185">Reference proteome</keyword>
<proteinExistence type="predicted"/>
<organism evidence="1 2">
    <name type="scientific">Streptomyces doebereineriae</name>
    <dbReference type="NCBI Taxonomy" id="3075528"/>
    <lineage>
        <taxon>Bacteria</taxon>
        <taxon>Bacillati</taxon>
        <taxon>Actinomycetota</taxon>
        <taxon>Actinomycetes</taxon>
        <taxon>Kitasatosporales</taxon>
        <taxon>Streptomycetaceae</taxon>
        <taxon>Streptomyces</taxon>
    </lineage>
</organism>